<evidence type="ECO:0000313" key="1">
    <source>
        <dbReference type="EMBL" id="RKF69198.1"/>
    </source>
</evidence>
<proteinExistence type="predicted"/>
<protein>
    <submittedName>
        <fullName evidence="1">Uncharacterized protein</fullName>
    </submittedName>
</protein>
<keyword evidence="2" id="KW-1185">Reference proteome</keyword>
<dbReference type="Proteomes" id="UP000284853">
    <property type="component" value="Unassembled WGS sequence"/>
</dbReference>
<sequence length="230" mass="26450">MKAIMTVDKLELRNIKSIRDSGKIGHNFDLVAKLKVQSRSMGAFSGEGIDCPDLQWIETVDWYKLDTNTDKWIHVGTNPNNKDLYKANPKSQTFKTWWEEYRYAFARNTKGFPATLKNAHERDVKHWIARNGFEWELPIRDIPSMSLMGGSGGGAGASLVIGDTRRRVIRFELGFTGCSYRIYCAQILETRDGKPSINAFIQRKLSNMDLNNQQNFIDWRKSSRFPQCMS</sequence>
<dbReference type="GeneID" id="302709696"/>
<organism evidence="1 2">
    <name type="scientific">Rahnella variigena</name>
    <dbReference type="NCBI Taxonomy" id="574964"/>
    <lineage>
        <taxon>Bacteria</taxon>
        <taxon>Pseudomonadati</taxon>
        <taxon>Pseudomonadota</taxon>
        <taxon>Gammaproteobacteria</taxon>
        <taxon>Enterobacterales</taxon>
        <taxon>Yersiniaceae</taxon>
        <taxon>Rahnella</taxon>
    </lineage>
</organism>
<evidence type="ECO:0000313" key="2">
    <source>
        <dbReference type="Proteomes" id="UP000284853"/>
    </source>
</evidence>
<gene>
    <name evidence="1" type="ORF">CKQ54_12840</name>
</gene>
<reference evidence="1 2" key="1">
    <citation type="submission" date="2017-08" db="EMBL/GenBank/DDBJ databases">
        <title>Comparative genomics of bacteria isolated from necrotic lesions of AOD affected trees.</title>
        <authorList>
            <person name="Doonan J."/>
            <person name="Denman S."/>
            <person name="Mcdonald J.E."/>
        </authorList>
    </citation>
    <scope>NUCLEOTIDE SEQUENCE [LARGE SCALE GENOMIC DNA]</scope>
    <source>
        <strain evidence="1 2">CIP 105588</strain>
    </source>
</reference>
<name>A0ABX9PX31_9GAMM</name>
<accession>A0ABX9PX31</accession>
<comment type="caution">
    <text evidence="1">The sequence shown here is derived from an EMBL/GenBank/DDBJ whole genome shotgun (WGS) entry which is preliminary data.</text>
</comment>
<dbReference type="RefSeq" id="WP_120162722.1">
    <property type="nucleotide sequence ID" value="NZ_NSDJ01000001.1"/>
</dbReference>
<dbReference type="EMBL" id="NSDJ01000001">
    <property type="protein sequence ID" value="RKF69198.1"/>
    <property type="molecule type" value="Genomic_DNA"/>
</dbReference>